<evidence type="ECO:0000313" key="2">
    <source>
        <dbReference type="Proteomes" id="UP001165186"/>
    </source>
</evidence>
<organism evidence="1 2">
    <name type="scientific">Neofusicoccum parvum</name>
    <dbReference type="NCBI Taxonomy" id="310453"/>
    <lineage>
        <taxon>Eukaryota</taxon>
        <taxon>Fungi</taxon>
        <taxon>Dikarya</taxon>
        <taxon>Ascomycota</taxon>
        <taxon>Pezizomycotina</taxon>
        <taxon>Dothideomycetes</taxon>
        <taxon>Dothideomycetes incertae sedis</taxon>
        <taxon>Botryosphaeriales</taxon>
        <taxon>Botryosphaeriaceae</taxon>
        <taxon>Neofusicoccum</taxon>
    </lineage>
</organism>
<name>A0ACB5S9J0_9PEZI</name>
<dbReference type="EMBL" id="BSXG01000059">
    <property type="protein sequence ID" value="GME31881.1"/>
    <property type="molecule type" value="Genomic_DNA"/>
</dbReference>
<evidence type="ECO:0000313" key="1">
    <source>
        <dbReference type="EMBL" id="GME31881.1"/>
    </source>
</evidence>
<comment type="caution">
    <text evidence="1">The sequence shown here is derived from an EMBL/GenBank/DDBJ whole genome shotgun (WGS) entry which is preliminary data.</text>
</comment>
<protein>
    <submittedName>
        <fullName evidence="1">Uncharacterized protein</fullName>
    </submittedName>
</protein>
<sequence>MALAGDATPIARPQHAVLPHPPSSPARSASSRSSRSERIPRHAKALTASQLHAHCAPSHAPAPRRPGSPHSSPKPAPAGYPPSGHDSVISTPGSPKQPYSQSACSNSNTSRDARQSLAQSLPLADDDEKASLAQPAPAVVRTSQPRGSRDMVLDLEKQCYSPTSNSRRSNRGNHLPVSVSGAPHDLYSPADPDEADLEDKAFRILIHLSGFACLVSFAISLWTLFAVVIAALLQPLRFCSMRPDYREQLVKFLSPSLRLQFRLIYSAPLSSMYNTPLLLLVCLLSPFVAVGIAIATWISASFWIYASIIGDPGSKDGHNDGRESVLAVRSYWESWLLRALR</sequence>
<accession>A0ACB5S9J0</accession>
<keyword evidence="2" id="KW-1185">Reference proteome</keyword>
<proteinExistence type="predicted"/>
<reference evidence="1" key="1">
    <citation type="submission" date="2024-09" db="EMBL/GenBank/DDBJ databases">
        <title>Draft Genome Sequences of Neofusicoccum parvum.</title>
        <authorList>
            <person name="Ashida A."/>
            <person name="Camagna M."/>
            <person name="Tanaka A."/>
            <person name="Takemoto D."/>
        </authorList>
    </citation>
    <scope>NUCLEOTIDE SEQUENCE</scope>
    <source>
        <strain evidence="1">PPO83</strain>
    </source>
</reference>
<dbReference type="Proteomes" id="UP001165186">
    <property type="component" value="Unassembled WGS sequence"/>
</dbReference>
<gene>
    <name evidence="1" type="primary">g206</name>
    <name evidence="1" type="ORF">NpPPO83_00000206</name>
</gene>